<evidence type="ECO:0000256" key="3">
    <source>
        <dbReference type="ARBA" id="ARBA00022448"/>
    </source>
</evidence>
<dbReference type="InterPro" id="IPR018108">
    <property type="entry name" value="MCP_transmembrane"/>
</dbReference>
<evidence type="ECO:0000256" key="10">
    <source>
        <dbReference type="SAM" id="Phobius"/>
    </source>
</evidence>
<dbReference type="Proteomes" id="UP000054454">
    <property type="component" value="Unassembled WGS sequence"/>
</dbReference>
<reference evidence="12" key="1">
    <citation type="journal article" date="2016" name="Nat. Commun.">
        <title>Genome analysis of three Pneumocystis species reveals adaptation mechanisms to life exclusively in mammalian hosts.</title>
        <authorList>
            <person name="Ma L."/>
            <person name="Chen Z."/>
            <person name="Huang D.W."/>
            <person name="Kutty G."/>
            <person name="Ishihara M."/>
            <person name="Wang H."/>
            <person name="Abouelleil A."/>
            <person name="Bishop L."/>
            <person name="Davey E."/>
            <person name="Deng R."/>
            <person name="Deng X."/>
            <person name="Fan L."/>
            <person name="Fantoni G."/>
            <person name="Fitzgerald M."/>
            <person name="Gogineni E."/>
            <person name="Goldberg J.M."/>
            <person name="Handley G."/>
            <person name="Hu X."/>
            <person name="Huber C."/>
            <person name="Jiao X."/>
            <person name="Jones K."/>
            <person name="Levin J.Z."/>
            <person name="Liu Y."/>
            <person name="Macdonald P."/>
            <person name="Melnikov A."/>
            <person name="Raley C."/>
            <person name="Sassi M."/>
            <person name="Sherman B.T."/>
            <person name="Song X."/>
            <person name="Sykes S."/>
            <person name="Tran B."/>
            <person name="Walsh L."/>
            <person name="Xia Y."/>
            <person name="Yang J."/>
            <person name="Young S."/>
            <person name="Zeng Q."/>
            <person name="Zheng X."/>
            <person name="Stephens R."/>
            <person name="Nusbaum C."/>
            <person name="Birren B.W."/>
            <person name="Azadi P."/>
            <person name="Lempicki R.A."/>
            <person name="Cuomo C.A."/>
            <person name="Kovacs J.A."/>
        </authorList>
    </citation>
    <scope>NUCLEOTIDE SEQUENCE [LARGE SCALE GENOMIC DNA]</scope>
    <source>
        <strain evidence="12">B80</strain>
    </source>
</reference>
<dbReference type="OrthoDB" id="276989at2759"/>
<dbReference type="GO" id="GO:0005739">
    <property type="term" value="C:mitochondrion"/>
    <property type="evidence" value="ECO:0007669"/>
    <property type="project" value="EnsemblFungi"/>
</dbReference>
<keyword evidence="5" id="KW-0677">Repeat</keyword>
<evidence type="ECO:0000313" key="12">
    <source>
        <dbReference type="Proteomes" id="UP000054454"/>
    </source>
</evidence>
<evidence type="ECO:0008006" key="13">
    <source>
        <dbReference type="Google" id="ProtNLM"/>
    </source>
</evidence>
<keyword evidence="3 9" id="KW-0813">Transport</keyword>
<feature type="repeat" description="Solcar" evidence="8">
    <location>
        <begin position="229"/>
        <end position="312"/>
    </location>
</feature>
<proteinExistence type="inferred from homology"/>
<keyword evidence="12" id="KW-1185">Reference proteome</keyword>
<sequence>MKPFLETALASIIAGFMVDIILFPLDTMKTWTQEEKNNTNNNKYKVFNQGIKRNIYSGVGGMIMGSIPSSLVFFTIYETTRSILIEEEYKKIINKTWNSEKDILSVKNESKMNNLWDKNSMIISCSIAACLSELAACIVRVPSEVIKQRTQAGQYGSSWEAFVDIFPGKKDRRYGGIYCGFVSTIIRDIPFAVIQFPLWEIIKQKMTETSNIKILSNISFSYLGDTTLSSTLQSAISGSIASSIAAALTTPLDVIKTRTILSQTKPSWINCATRIVKEEGIRALFKGITFRVTWISMGGALFLGTYDGIHKLISNLSNQDVKQNL</sequence>
<dbReference type="Pfam" id="PF00153">
    <property type="entry name" value="Mito_carr"/>
    <property type="match status" value="3"/>
</dbReference>
<comment type="subcellular location">
    <subcellularLocation>
        <location evidence="1">Membrane</location>
        <topology evidence="1">Multi-pass membrane protein</topology>
    </subcellularLocation>
</comment>
<dbReference type="PROSITE" id="PS50920">
    <property type="entry name" value="SOLCAR"/>
    <property type="match status" value="3"/>
</dbReference>
<protein>
    <recommendedName>
        <fullName evidence="13">Mitochondrial carrier protein</fullName>
    </recommendedName>
</protein>
<feature type="transmembrane region" description="Helical" evidence="10">
    <location>
        <begin position="6"/>
        <end position="25"/>
    </location>
</feature>
<feature type="transmembrane region" description="Helical" evidence="10">
    <location>
        <begin position="55"/>
        <end position="77"/>
    </location>
</feature>
<keyword evidence="7 8" id="KW-0472">Membrane</keyword>
<feature type="repeat" description="Solcar" evidence="8">
    <location>
        <begin position="120"/>
        <end position="205"/>
    </location>
</feature>
<dbReference type="PANTHER" id="PTHR45667">
    <property type="entry name" value="S-ADENOSYLMETHIONINE MITOCHONDRIAL CARRIER PROTEIN"/>
    <property type="match status" value="1"/>
</dbReference>
<keyword evidence="6 10" id="KW-1133">Transmembrane helix</keyword>
<accession>A0A0W4ZE50</accession>
<evidence type="ECO:0000256" key="9">
    <source>
        <dbReference type="RuleBase" id="RU000488"/>
    </source>
</evidence>
<dbReference type="GO" id="GO:0000095">
    <property type="term" value="F:S-adenosyl-L-methionine transmembrane transporter activity"/>
    <property type="evidence" value="ECO:0007669"/>
    <property type="project" value="EnsemblFungi"/>
</dbReference>
<evidence type="ECO:0000256" key="4">
    <source>
        <dbReference type="ARBA" id="ARBA00022692"/>
    </source>
</evidence>
<comment type="similarity">
    <text evidence="2 9">Belongs to the mitochondrial carrier (TC 2.A.29) family.</text>
</comment>
<dbReference type="Gene3D" id="1.50.40.10">
    <property type="entry name" value="Mitochondrial carrier domain"/>
    <property type="match status" value="1"/>
</dbReference>
<feature type="repeat" description="Solcar" evidence="8">
    <location>
        <begin position="2"/>
        <end position="83"/>
    </location>
</feature>
<name>A0A0W4ZE50_PNEC8</name>
<dbReference type="EMBL" id="LFVZ01000012">
    <property type="protein sequence ID" value="KTW26646.1"/>
    <property type="molecule type" value="Genomic_DNA"/>
</dbReference>
<evidence type="ECO:0000256" key="1">
    <source>
        <dbReference type="ARBA" id="ARBA00004141"/>
    </source>
</evidence>
<dbReference type="VEuPathDB" id="FungiDB:T552_02655"/>
<organism evidence="11 12">
    <name type="scientific">Pneumocystis carinii (strain B80)</name>
    <name type="common">Rat pneumocystis pneumonia agent</name>
    <name type="synonym">Pneumocystis carinii f. sp. carinii</name>
    <dbReference type="NCBI Taxonomy" id="1408658"/>
    <lineage>
        <taxon>Eukaryota</taxon>
        <taxon>Fungi</taxon>
        <taxon>Dikarya</taxon>
        <taxon>Ascomycota</taxon>
        <taxon>Taphrinomycotina</taxon>
        <taxon>Pneumocystomycetes</taxon>
        <taxon>Pneumocystaceae</taxon>
        <taxon>Pneumocystis</taxon>
    </lineage>
</organism>
<keyword evidence="4 8" id="KW-0812">Transmembrane</keyword>
<evidence type="ECO:0000256" key="7">
    <source>
        <dbReference type="ARBA" id="ARBA00023136"/>
    </source>
</evidence>
<evidence type="ECO:0000256" key="8">
    <source>
        <dbReference type="PROSITE-ProRule" id="PRU00282"/>
    </source>
</evidence>
<evidence type="ECO:0000313" key="11">
    <source>
        <dbReference type="EMBL" id="KTW26646.1"/>
    </source>
</evidence>
<dbReference type="GO" id="GO:0016020">
    <property type="term" value="C:membrane"/>
    <property type="evidence" value="ECO:0007669"/>
    <property type="project" value="UniProtKB-SubCell"/>
</dbReference>
<evidence type="ECO:0000256" key="2">
    <source>
        <dbReference type="ARBA" id="ARBA00006375"/>
    </source>
</evidence>
<dbReference type="AlphaFoldDB" id="A0A0W4ZE50"/>
<dbReference type="SUPFAM" id="SSF103506">
    <property type="entry name" value="Mitochondrial carrier"/>
    <property type="match status" value="1"/>
</dbReference>
<dbReference type="RefSeq" id="XP_018224981.1">
    <property type="nucleotide sequence ID" value="XM_018371187.1"/>
</dbReference>
<dbReference type="InterPro" id="IPR023395">
    <property type="entry name" value="MCP_dom_sf"/>
</dbReference>
<dbReference type="GeneID" id="28937390"/>
<comment type="caution">
    <text evidence="11">The sequence shown here is derived from an EMBL/GenBank/DDBJ whole genome shotgun (WGS) entry which is preliminary data.</text>
</comment>
<evidence type="ECO:0000256" key="6">
    <source>
        <dbReference type="ARBA" id="ARBA00022989"/>
    </source>
</evidence>
<gene>
    <name evidence="11" type="ORF">T552_02655</name>
</gene>
<evidence type="ECO:0000256" key="5">
    <source>
        <dbReference type="ARBA" id="ARBA00022737"/>
    </source>
</evidence>